<keyword evidence="5" id="KW-1185">Reference proteome</keyword>
<evidence type="ECO:0000256" key="3">
    <source>
        <dbReference type="SAM" id="SignalP"/>
    </source>
</evidence>
<feature type="transmembrane region" description="Helical" evidence="2">
    <location>
        <begin position="112"/>
        <end position="137"/>
    </location>
</feature>
<dbReference type="Proteomes" id="UP000654075">
    <property type="component" value="Unassembled WGS sequence"/>
</dbReference>
<feature type="signal peptide" evidence="3">
    <location>
        <begin position="1"/>
        <end position="21"/>
    </location>
</feature>
<comment type="caution">
    <text evidence="4">The sequence shown here is derived from an EMBL/GenBank/DDBJ whole genome shotgun (WGS) entry which is preliminary data.</text>
</comment>
<keyword evidence="2" id="KW-0472">Membrane</keyword>
<feature type="chain" id="PRO_5032622557" evidence="3">
    <location>
        <begin position="22"/>
        <end position="594"/>
    </location>
</feature>
<evidence type="ECO:0000313" key="4">
    <source>
        <dbReference type="EMBL" id="CAE8593239.1"/>
    </source>
</evidence>
<evidence type="ECO:0000313" key="5">
    <source>
        <dbReference type="Proteomes" id="UP000654075"/>
    </source>
</evidence>
<dbReference type="AlphaFoldDB" id="A0A813DZ71"/>
<reference evidence="4" key="1">
    <citation type="submission" date="2021-02" db="EMBL/GenBank/DDBJ databases">
        <authorList>
            <person name="Dougan E. K."/>
            <person name="Rhodes N."/>
            <person name="Thang M."/>
            <person name="Chan C."/>
        </authorList>
    </citation>
    <scope>NUCLEOTIDE SEQUENCE</scope>
</reference>
<dbReference type="EMBL" id="CAJNNV010006208">
    <property type="protein sequence ID" value="CAE8593239.1"/>
    <property type="molecule type" value="Genomic_DNA"/>
</dbReference>
<protein>
    <submittedName>
        <fullName evidence="4">Uncharacterized protein</fullName>
    </submittedName>
</protein>
<keyword evidence="3" id="KW-0732">Signal</keyword>
<keyword evidence="2" id="KW-0812">Transmembrane</keyword>
<evidence type="ECO:0000256" key="1">
    <source>
        <dbReference type="SAM" id="MobiDB-lite"/>
    </source>
</evidence>
<evidence type="ECO:0000256" key="2">
    <source>
        <dbReference type="SAM" id="Phobius"/>
    </source>
</evidence>
<name>A0A813DZ71_POLGL</name>
<keyword evidence="2" id="KW-1133">Transmembrane helix</keyword>
<gene>
    <name evidence="4" type="ORF">PGLA1383_LOCUS11838</name>
</gene>
<sequence>MILGHELRVFALVLTVGTSRGFPGDNAVAETDQLLTQAEQGLRNTAWLSEPSRQVGPCRVPSQWCLEGTYIKNGGICTPVCNSSSYSTVSTLVCWGGALDPPSYECRRLKQWWGGLISLVGGSLVLCACLLGLLGMICSGIATVHKQERGEASPASYGPGLNEEELEPLRLSRDIGHVDDFEEVDSGVQFKKFGAVDGQTNFLTLSWSLPCVLVYIGLMTNLLCHATMISLGSFGSPFHNQILRSFLPDVRLFLGAFSHERVLPRIRMGNAEACTRATLTSDVRQARASADGLDVTGNGPPLEELVRRRPSIFTSASVDLKAYYERPWLASVDFMLVLEDTIRELVPEQLLNSVEAAELDRWVFEAHDLAFEEQRFVPFMWEIVKPLVDGPKTKKKAYKAIESGRSKAMSGEEEGSGGQRVENFVRSWVAGSVAWLAEEGGGDPGAILDKEKLVELFLALLAGRQPGVINPSIPARLAAEACTPEGGWQPLLESAMQAAWQEAEQARKAQSSGAQFAQKGQKGSFAKGSARPETGKGKMVLPRYPTAGTSKGYGGPPPAEEAWQPPRQPVEESWEGPSSAFVRARGSYGSSYGR</sequence>
<proteinExistence type="predicted"/>
<accession>A0A813DZ71</accession>
<organism evidence="4 5">
    <name type="scientific">Polarella glacialis</name>
    <name type="common">Dinoflagellate</name>
    <dbReference type="NCBI Taxonomy" id="89957"/>
    <lineage>
        <taxon>Eukaryota</taxon>
        <taxon>Sar</taxon>
        <taxon>Alveolata</taxon>
        <taxon>Dinophyceae</taxon>
        <taxon>Suessiales</taxon>
        <taxon>Suessiaceae</taxon>
        <taxon>Polarella</taxon>
    </lineage>
</organism>
<feature type="region of interest" description="Disordered" evidence="1">
    <location>
        <begin position="504"/>
        <end position="594"/>
    </location>
</feature>